<keyword evidence="1 2" id="KW-0378">Hydrolase</keyword>
<comment type="pathway">
    <text evidence="2">Cofactor biosynthesis; 7,8-dihydroneopterin triphosphate biosynthesis; 7,8-dihydroneopterin triphosphate from GTP: step 1/1.</text>
</comment>
<dbReference type="AlphaFoldDB" id="A0A845DNW3"/>
<proteinExistence type="inferred from homology"/>
<dbReference type="Pfam" id="PF02649">
    <property type="entry name" value="GCHY-1"/>
    <property type="match status" value="1"/>
</dbReference>
<accession>A0A845DNW3</accession>
<dbReference type="Proteomes" id="UP000460949">
    <property type="component" value="Unassembled WGS sequence"/>
</dbReference>
<evidence type="ECO:0000256" key="3">
    <source>
        <dbReference type="SAM" id="MobiDB-lite"/>
    </source>
</evidence>
<dbReference type="UniPathway" id="UPA00848">
    <property type="reaction ID" value="UER00151"/>
</dbReference>
<comment type="caution">
    <text evidence="4">The sequence shown here is derived from an EMBL/GenBank/DDBJ whole genome shotgun (WGS) entry which is preliminary data.</text>
</comment>
<comment type="catalytic activity">
    <reaction evidence="2">
        <text>GTP + H2O = 7,8-dihydroneopterin 3'-triphosphate + formate + H(+)</text>
        <dbReference type="Rhea" id="RHEA:17473"/>
        <dbReference type="ChEBI" id="CHEBI:15377"/>
        <dbReference type="ChEBI" id="CHEBI:15378"/>
        <dbReference type="ChEBI" id="CHEBI:15740"/>
        <dbReference type="ChEBI" id="CHEBI:37565"/>
        <dbReference type="ChEBI" id="CHEBI:58462"/>
        <dbReference type="EC" id="3.5.4.16"/>
    </reaction>
</comment>
<comment type="function">
    <text evidence="2">Converts GTP to 7,8-dihydroneopterin triphosphate.</text>
</comment>
<protein>
    <recommendedName>
        <fullName evidence="2">GTP cyclohydrolase FolE2</fullName>
        <ecNumber evidence="2">3.5.4.16</ecNumber>
    </recommendedName>
</protein>
<feature type="region of interest" description="Disordered" evidence="3">
    <location>
        <begin position="1"/>
        <end position="35"/>
    </location>
</feature>
<dbReference type="GO" id="GO:0046654">
    <property type="term" value="P:tetrahydrofolate biosynthetic process"/>
    <property type="evidence" value="ECO:0007669"/>
    <property type="project" value="UniProtKB-UniRule"/>
</dbReference>
<organism evidence="4 5">
    <name type="scientific">Halobacillus litoralis</name>
    <dbReference type="NCBI Taxonomy" id="45668"/>
    <lineage>
        <taxon>Bacteria</taxon>
        <taxon>Bacillati</taxon>
        <taxon>Bacillota</taxon>
        <taxon>Bacilli</taxon>
        <taxon>Bacillales</taxon>
        <taxon>Bacillaceae</taxon>
        <taxon>Halobacillus</taxon>
    </lineage>
</organism>
<evidence type="ECO:0000256" key="2">
    <source>
        <dbReference type="HAMAP-Rule" id="MF_01527"/>
    </source>
</evidence>
<dbReference type="OrthoDB" id="9774824at2"/>
<reference evidence="4 5" key="1">
    <citation type="submission" date="2019-11" db="EMBL/GenBank/DDBJ databases">
        <title>Genome sequences of 17 halophilic strains isolated from different environments.</title>
        <authorList>
            <person name="Furrow R.E."/>
        </authorList>
    </citation>
    <scope>NUCLEOTIDE SEQUENCE [LARGE SCALE GENOMIC DNA]</scope>
    <source>
        <strain evidence="4 5">22511_23_Filter</strain>
    </source>
</reference>
<dbReference type="PANTHER" id="PTHR36445">
    <property type="entry name" value="GTP CYCLOHYDROLASE MPTA"/>
    <property type="match status" value="1"/>
</dbReference>
<feature type="compositionally biased region" description="Polar residues" evidence="3">
    <location>
        <begin position="1"/>
        <end position="12"/>
    </location>
</feature>
<dbReference type="HAMAP" id="MF_01527_B">
    <property type="entry name" value="GTP_cyclohydrol_B"/>
    <property type="match status" value="1"/>
</dbReference>
<name>A0A845DNW3_9BACI</name>
<dbReference type="InterPro" id="IPR003801">
    <property type="entry name" value="GTP_cyclohydrolase_FolE2/MptA"/>
</dbReference>
<comment type="similarity">
    <text evidence="2">Belongs to the GTP cyclohydrolase IV family.</text>
</comment>
<dbReference type="RefSeq" id="WP_160835701.1">
    <property type="nucleotide sequence ID" value="NZ_JAIVAK010000006.1"/>
</dbReference>
<dbReference type="InterPro" id="IPR022838">
    <property type="entry name" value="GTP_cyclohydrolase_FolE2"/>
</dbReference>
<dbReference type="GO" id="GO:0003934">
    <property type="term" value="F:GTP cyclohydrolase I activity"/>
    <property type="evidence" value="ECO:0007669"/>
    <property type="project" value="UniProtKB-UniRule"/>
</dbReference>
<dbReference type="PANTHER" id="PTHR36445:SF1">
    <property type="entry name" value="GTP CYCLOHYDROLASE MPTA"/>
    <property type="match status" value="1"/>
</dbReference>
<dbReference type="Gene3D" id="3.10.270.10">
    <property type="entry name" value="Urate Oxidase"/>
    <property type="match status" value="1"/>
</dbReference>
<dbReference type="NCBIfam" id="NF010200">
    <property type="entry name" value="PRK13674.1-1"/>
    <property type="match status" value="1"/>
</dbReference>
<evidence type="ECO:0000313" key="4">
    <source>
        <dbReference type="EMBL" id="MYL19301.1"/>
    </source>
</evidence>
<evidence type="ECO:0000313" key="5">
    <source>
        <dbReference type="Proteomes" id="UP000460949"/>
    </source>
</evidence>
<sequence>MNKTELNQTKQLPTKEERHKLFGSVDPGPRTKPVEKDQMADLQNSRKDFLFDIDMVGISNVKHPIRIPSSMTPQIQTTIGTFSFGSSIAKGSKGTNMSRFTEQLDKYHNEGFAIDIETLKQFTEELAGRLKQTDAEVEVTFPWFFERKGPYSDLTGMNHADATIRVEYDQETGHDVTVTLTGKITTLCPCSKEISEYSAHNQRGNVTMSVKLTDDFNEQEVDWKAALLEAAESNASARIHPVLKRPDEKMVTEQAYENPRFVEDIVRLVAADLYEYTFVESFEVQCRNEESIHLHDAVASLSYDKKQERIQEER</sequence>
<feature type="site" description="May be catalytically important" evidence="2">
    <location>
        <position position="188"/>
    </location>
</feature>
<dbReference type="EC" id="3.5.4.16" evidence="2"/>
<evidence type="ECO:0000256" key="1">
    <source>
        <dbReference type="ARBA" id="ARBA00022801"/>
    </source>
</evidence>
<dbReference type="EMBL" id="WMET01000001">
    <property type="protein sequence ID" value="MYL19301.1"/>
    <property type="molecule type" value="Genomic_DNA"/>
</dbReference>
<gene>
    <name evidence="2" type="primary">folE2</name>
    <name evidence="4" type="ORF">GLW04_05315</name>
</gene>